<sequence>MDTMKELLHTHKLIMLDSTNFGHWKVRMQHIIRGVDEDAWTSVEDGWSAPTVIMEDKTVGPKPKDQWTDGEKKASKFNSKATSSHGWSPHSPFPLPRSMSVPETNTSQTQHMIRLIHKNLSHCMAGSYQNIK</sequence>
<gene>
    <name evidence="2" type="ORF">F2Q70_00022019</name>
</gene>
<comment type="caution">
    <text evidence="2">The sequence shown here is derived from an EMBL/GenBank/DDBJ whole genome shotgun (WGS) entry which is preliminary data.</text>
</comment>
<organism evidence="2">
    <name type="scientific">Brassica cretica</name>
    <name type="common">Mustard</name>
    <dbReference type="NCBI Taxonomy" id="69181"/>
    <lineage>
        <taxon>Eukaryota</taxon>
        <taxon>Viridiplantae</taxon>
        <taxon>Streptophyta</taxon>
        <taxon>Embryophyta</taxon>
        <taxon>Tracheophyta</taxon>
        <taxon>Spermatophyta</taxon>
        <taxon>Magnoliopsida</taxon>
        <taxon>eudicotyledons</taxon>
        <taxon>Gunneridae</taxon>
        <taxon>Pentapetalae</taxon>
        <taxon>rosids</taxon>
        <taxon>malvids</taxon>
        <taxon>Brassicales</taxon>
        <taxon>Brassicaceae</taxon>
        <taxon>Brassiceae</taxon>
        <taxon>Brassica</taxon>
    </lineage>
</organism>
<accession>A0A8S9GNP0</accession>
<protein>
    <submittedName>
        <fullName evidence="2">Uncharacterized protein</fullName>
    </submittedName>
</protein>
<dbReference type="AlphaFoldDB" id="A0A8S9GNP0"/>
<evidence type="ECO:0000256" key="1">
    <source>
        <dbReference type="SAM" id="MobiDB-lite"/>
    </source>
</evidence>
<name>A0A8S9GNP0_BRACR</name>
<proteinExistence type="predicted"/>
<feature type="region of interest" description="Disordered" evidence="1">
    <location>
        <begin position="56"/>
        <end position="104"/>
    </location>
</feature>
<reference evidence="2" key="1">
    <citation type="submission" date="2019-12" db="EMBL/GenBank/DDBJ databases">
        <title>Genome sequencing and annotation of Brassica cretica.</title>
        <authorList>
            <person name="Studholme D.J."/>
            <person name="Sarris P.F."/>
        </authorList>
    </citation>
    <scope>NUCLEOTIDE SEQUENCE</scope>
    <source>
        <strain evidence="2">PFS-102/07</strain>
        <tissue evidence="2">Leaf</tissue>
    </source>
</reference>
<dbReference type="EMBL" id="QGKY02001925">
    <property type="protein sequence ID" value="KAF2546484.1"/>
    <property type="molecule type" value="Genomic_DNA"/>
</dbReference>
<evidence type="ECO:0000313" key="2">
    <source>
        <dbReference type="EMBL" id="KAF2546484.1"/>
    </source>
</evidence>
<feature type="compositionally biased region" description="Polar residues" evidence="1">
    <location>
        <begin position="76"/>
        <end position="86"/>
    </location>
</feature>
<feature type="compositionally biased region" description="Basic and acidic residues" evidence="1">
    <location>
        <begin position="56"/>
        <end position="74"/>
    </location>
</feature>